<feature type="chain" id="PRO_5041359321" description="Secreted protein" evidence="1">
    <location>
        <begin position="33"/>
        <end position="99"/>
    </location>
</feature>
<dbReference type="Proteomes" id="UP001175227">
    <property type="component" value="Unassembled WGS sequence"/>
</dbReference>
<comment type="caution">
    <text evidence="2">The sequence shown here is derived from an EMBL/GenBank/DDBJ whole genome shotgun (WGS) entry which is preliminary data.</text>
</comment>
<keyword evidence="3" id="KW-1185">Reference proteome</keyword>
<accession>A0AA39TTQ6</accession>
<gene>
    <name evidence="2" type="ORF">IW261DRAFT_1526651</name>
</gene>
<keyword evidence="1" id="KW-0732">Signal</keyword>
<name>A0AA39TTQ6_9AGAR</name>
<proteinExistence type="predicted"/>
<sequence length="99" mass="11952">MHPLITVFQWRSFFIRFLCLHAFLGMRHQSQGRYLNPVCAKFILMPGRNRIQVPFIRFFHDVYRHDRLMWVYRPWGCPGTAVEKEVCEDDAHYNHNNGN</sequence>
<organism evidence="2 3">
    <name type="scientific">Armillaria novae-zelandiae</name>
    <dbReference type="NCBI Taxonomy" id="153914"/>
    <lineage>
        <taxon>Eukaryota</taxon>
        <taxon>Fungi</taxon>
        <taxon>Dikarya</taxon>
        <taxon>Basidiomycota</taxon>
        <taxon>Agaricomycotina</taxon>
        <taxon>Agaricomycetes</taxon>
        <taxon>Agaricomycetidae</taxon>
        <taxon>Agaricales</taxon>
        <taxon>Marasmiineae</taxon>
        <taxon>Physalacriaceae</taxon>
        <taxon>Armillaria</taxon>
    </lineage>
</organism>
<dbReference type="AlphaFoldDB" id="A0AA39TTQ6"/>
<dbReference type="EMBL" id="JAUEPR010000118">
    <property type="protein sequence ID" value="KAK0463289.1"/>
    <property type="molecule type" value="Genomic_DNA"/>
</dbReference>
<reference evidence="2" key="1">
    <citation type="submission" date="2023-06" db="EMBL/GenBank/DDBJ databases">
        <authorList>
            <consortium name="Lawrence Berkeley National Laboratory"/>
            <person name="Ahrendt S."/>
            <person name="Sahu N."/>
            <person name="Indic B."/>
            <person name="Wong-Bajracharya J."/>
            <person name="Merenyi Z."/>
            <person name="Ke H.-M."/>
            <person name="Monk M."/>
            <person name="Kocsube S."/>
            <person name="Drula E."/>
            <person name="Lipzen A."/>
            <person name="Balint B."/>
            <person name="Henrissat B."/>
            <person name="Andreopoulos B."/>
            <person name="Martin F.M."/>
            <person name="Harder C.B."/>
            <person name="Rigling D."/>
            <person name="Ford K.L."/>
            <person name="Foster G.D."/>
            <person name="Pangilinan J."/>
            <person name="Papanicolaou A."/>
            <person name="Barry K."/>
            <person name="LaButti K."/>
            <person name="Viragh M."/>
            <person name="Koriabine M."/>
            <person name="Yan M."/>
            <person name="Riley R."/>
            <person name="Champramary S."/>
            <person name="Plett K.L."/>
            <person name="Tsai I.J."/>
            <person name="Slot J."/>
            <person name="Sipos G."/>
            <person name="Plett J."/>
            <person name="Nagy L.G."/>
            <person name="Grigoriev I.V."/>
        </authorList>
    </citation>
    <scope>NUCLEOTIDE SEQUENCE</scope>
    <source>
        <strain evidence="2">ICMP 16352</strain>
    </source>
</reference>
<evidence type="ECO:0000313" key="3">
    <source>
        <dbReference type="Proteomes" id="UP001175227"/>
    </source>
</evidence>
<protein>
    <recommendedName>
        <fullName evidence="4">Secreted protein</fullName>
    </recommendedName>
</protein>
<evidence type="ECO:0008006" key="4">
    <source>
        <dbReference type="Google" id="ProtNLM"/>
    </source>
</evidence>
<evidence type="ECO:0000256" key="1">
    <source>
        <dbReference type="SAM" id="SignalP"/>
    </source>
</evidence>
<feature type="signal peptide" evidence="1">
    <location>
        <begin position="1"/>
        <end position="32"/>
    </location>
</feature>
<evidence type="ECO:0000313" key="2">
    <source>
        <dbReference type="EMBL" id="KAK0463289.1"/>
    </source>
</evidence>